<dbReference type="EMBL" id="BMAW01087309">
    <property type="protein sequence ID" value="GFS28952.1"/>
    <property type="molecule type" value="Genomic_DNA"/>
</dbReference>
<evidence type="ECO:0000313" key="3">
    <source>
        <dbReference type="Proteomes" id="UP000887013"/>
    </source>
</evidence>
<feature type="compositionally biased region" description="Basic and acidic residues" evidence="1">
    <location>
        <begin position="90"/>
        <end position="99"/>
    </location>
</feature>
<dbReference type="AlphaFoldDB" id="A0A8X6JQ64"/>
<comment type="caution">
    <text evidence="2">The sequence shown here is derived from an EMBL/GenBank/DDBJ whole genome shotgun (WGS) entry which is preliminary data.</text>
</comment>
<dbReference type="OrthoDB" id="3863715at2759"/>
<reference evidence="2" key="1">
    <citation type="submission" date="2020-08" db="EMBL/GenBank/DDBJ databases">
        <title>Multicomponent nature underlies the extraordinary mechanical properties of spider dragline silk.</title>
        <authorList>
            <person name="Kono N."/>
            <person name="Nakamura H."/>
            <person name="Mori M."/>
            <person name="Yoshida Y."/>
            <person name="Ohtoshi R."/>
            <person name="Malay A.D."/>
            <person name="Moran D.A.P."/>
            <person name="Tomita M."/>
            <person name="Numata K."/>
            <person name="Arakawa K."/>
        </authorList>
    </citation>
    <scope>NUCLEOTIDE SEQUENCE</scope>
</reference>
<proteinExistence type="predicted"/>
<organism evidence="2 3">
    <name type="scientific">Nephila pilipes</name>
    <name type="common">Giant wood spider</name>
    <name type="synonym">Nephila maculata</name>
    <dbReference type="NCBI Taxonomy" id="299642"/>
    <lineage>
        <taxon>Eukaryota</taxon>
        <taxon>Metazoa</taxon>
        <taxon>Ecdysozoa</taxon>
        <taxon>Arthropoda</taxon>
        <taxon>Chelicerata</taxon>
        <taxon>Arachnida</taxon>
        <taxon>Araneae</taxon>
        <taxon>Araneomorphae</taxon>
        <taxon>Entelegynae</taxon>
        <taxon>Araneoidea</taxon>
        <taxon>Nephilidae</taxon>
        <taxon>Nephila</taxon>
    </lineage>
</organism>
<evidence type="ECO:0000256" key="1">
    <source>
        <dbReference type="SAM" id="MobiDB-lite"/>
    </source>
</evidence>
<accession>A0A8X6JQ64</accession>
<feature type="region of interest" description="Disordered" evidence="1">
    <location>
        <begin position="1"/>
        <end position="44"/>
    </location>
</feature>
<dbReference type="Proteomes" id="UP000887013">
    <property type="component" value="Unassembled WGS sequence"/>
</dbReference>
<gene>
    <name evidence="2" type="ORF">NPIL_551241</name>
</gene>
<sequence>MSSGRQAESRRDESVVPLDIQGPLAPPAGGSKRAVSCQTGTENERRALEATEALLNFEAIIGTDILEQTSLKFTEEGVEFHKYEVKNYQDQKESIRPEAKGSIQEIKSENI</sequence>
<keyword evidence="3" id="KW-1185">Reference proteome</keyword>
<evidence type="ECO:0000313" key="2">
    <source>
        <dbReference type="EMBL" id="GFS28952.1"/>
    </source>
</evidence>
<protein>
    <submittedName>
        <fullName evidence="2">Uncharacterized protein</fullName>
    </submittedName>
</protein>
<feature type="region of interest" description="Disordered" evidence="1">
    <location>
        <begin position="90"/>
        <end position="111"/>
    </location>
</feature>
<name>A0A8X6JQ64_NEPPI</name>